<dbReference type="AlphaFoldDB" id="A0A067M5P2"/>
<protein>
    <recommendedName>
        <fullName evidence="5">Secreted protein</fullName>
    </recommendedName>
</protein>
<evidence type="ECO:0000256" key="2">
    <source>
        <dbReference type="SAM" id="SignalP"/>
    </source>
</evidence>
<proteinExistence type="predicted"/>
<dbReference type="HOGENOM" id="CLU_1992251_0_0_1"/>
<organism evidence="3 4">
    <name type="scientific">Botryobasidium botryosum (strain FD-172 SS1)</name>
    <dbReference type="NCBI Taxonomy" id="930990"/>
    <lineage>
        <taxon>Eukaryota</taxon>
        <taxon>Fungi</taxon>
        <taxon>Dikarya</taxon>
        <taxon>Basidiomycota</taxon>
        <taxon>Agaricomycotina</taxon>
        <taxon>Agaricomycetes</taxon>
        <taxon>Cantharellales</taxon>
        <taxon>Botryobasidiaceae</taxon>
        <taxon>Botryobasidium</taxon>
    </lineage>
</organism>
<evidence type="ECO:0000313" key="3">
    <source>
        <dbReference type="EMBL" id="KDQ10035.1"/>
    </source>
</evidence>
<dbReference type="InParanoid" id="A0A067M5P2"/>
<feature type="compositionally biased region" description="Polar residues" evidence="1">
    <location>
        <begin position="101"/>
        <end position="115"/>
    </location>
</feature>
<keyword evidence="2" id="KW-0732">Signal</keyword>
<evidence type="ECO:0008006" key="5">
    <source>
        <dbReference type="Google" id="ProtNLM"/>
    </source>
</evidence>
<feature type="region of interest" description="Disordered" evidence="1">
    <location>
        <begin position="97"/>
        <end position="125"/>
    </location>
</feature>
<evidence type="ECO:0000256" key="1">
    <source>
        <dbReference type="SAM" id="MobiDB-lite"/>
    </source>
</evidence>
<accession>A0A067M5P2</accession>
<sequence>MNCRLLSTAACLSLSMLFARNLNNGAITKWMEQVLHGLSASLEIYLSRTLHKSVFCPHCRHRQIPLTTPPSYLPMALPPTIRYIAACQAHIASTFGGPAPRSTNNQSYRSSSGNLTRGGLPYYLP</sequence>
<feature type="chain" id="PRO_5001641009" description="Secreted protein" evidence="2">
    <location>
        <begin position="20"/>
        <end position="125"/>
    </location>
</feature>
<name>A0A067M5P2_BOTB1</name>
<evidence type="ECO:0000313" key="4">
    <source>
        <dbReference type="Proteomes" id="UP000027195"/>
    </source>
</evidence>
<reference evidence="4" key="1">
    <citation type="journal article" date="2014" name="Proc. Natl. Acad. Sci. U.S.A.">
        <title>Extensive sampling of basidiomycete genomes demonstrates inadequacy of the white-rot/brown-rot paradigm for wood decay fungi.</title>
        <authorList>
            <person name="Riley R."/>
            <person name="Salamov A.A."/>
            <person name="Brown D.W."/>
            <person name="Nagy L.G."/>
            <person name="Floudas D."/>
            <person name="Held B.W."/>
            <person name="Levasseur A."/>
            <person name="Lombard V."/>
            <person name="Morin E."/>
            <person name="Otillar R."/>
            <person name="Lindquist E.A."/>
            <person name="Sun H."/>
            <person name="LaButti K.M."/>
            <person name="Schmutz J."/>
            <person name="Jabbour D."/>
            <person name="Luo H."/>
            <person name="Baker S.E."/>
            <person name="Pisabarro A.G."/>
            <person name="Walton J.D."/>
            <person name="Blanchette R.A."/>
            <person name="Henrissat B."/>
            <person name="Martin F."/>
            <person name="Cullen D."/>
            <person name="Hibbett D.S."/>
            <person name="Grigoriev I.V."/>
        </authorList>
    </citation>
    <scope>NUCLEOTIDE SEQUENCE [LARGE SCALE GENOMIC DNA]</scope>
    <source>
        <strain evidence="4">FD-172 SS1</strain>
    </source>
</reference>
<feature type="signal peptide" evidence="2">
    <location>
        <begin position="1"/>
        <end position="19"/>
    </location>
</feature>
<keyword evidence="4" id="KW-1185">Reference proteome</keyword>
<gene>
    <name evidence="3" type="ORF">BOTBODRAFT_504421</name>
</gene>
<dbReference type="EMBL" id="KL198072">
    <property type="protein sequence ID" value="KDQ10035.1"/>
    <property type="molecule type" value="Genomic_DNA"/>
</dbReference>
<dbReference type="Proteomes" id="UP000027195">
    <property type="component" value="Unassembled WGS sequence"/>
</dbReference>